<evidence type="ECO:0000313" key="2">
    <source>
        <dbReference type="Proteomes" id="UP000004038"/>
    </source>
</evidence>
<protein>
    <submittedName>
        <fullName evidence="1">Uncharacterized protein</fullName>
    </submittedName>
</protein>
<dbReference type="AlphaFoldDB" id="H0G1Z4"/>
<reference evidence="1 2" key="1">
    <citation type="journal article" date="2012" name="J. Bacteriol.">
        <title>Draft Genome Sequence of Sinorhizobium meliloti CCNWSX0020, a Nitrogen-Fixing Symbiont with Copper Tolerance Capability Isolated from Lead-Zinc Mine Tailings.</title>
        <authorList>
            <person name="Li Z."/>
            <person name="Ma Z."/>
            <person name="Hao X."/>
            <person name="Wei G."/>
        </authorList>
    </citation>
    <scope>NUCLEOTIDE SEQUENCE [LARGE SCALE GENOMIC DNA]</scope>
    <source>
        <strain evidence="1 2">CCNWSX0020</strain>
    </source>
</reference>
<sequence>MSAVIIARMEKSVAGNQIRRMTCENNQAHRDVIKLIHLRSALIEASMHLSFNSTRSKDNDMQKIKVLQRYLRVRSDARDVA</sequence>
<dbReference type="EMBL" id="AGVV01000034">
    <property type="protein sequence ID" value="EHK76632.1"/>
    <property type="molecule type" value="Genomic_DNA"/>
</dbReference>
<gene>
    <name evidence="1" type="ORF">SM0020_17512</name>
</gene>
<organism evidence="1 2">
    <name type="scientific">Sinorhizobium meliloti CCNWSX0020</name>
    <dbReference type="NCBI Taxonomy" id="1107881"/>
    <lineage>
        <taxon>Bacteria</taxon>
        <taxon>Pseudomonadati</taxon>
        <taxon>Pseudomonadota</taxon>
        <taxon>Alphaproteobacteria</taxon>
        <taxon>Hyphomicrobiales</taxon>
        <taxon>Rhizobiaceae</taxon>
        <taxon>Sinorhizobium/Ensifer group</taxon>
        <taxon>Sinorhizobium</taxon>
    </lineage>
</organism>
<name>H0G1Z4_RHIML</name>
<evidence type="ECO:0000313" key="1">
    <source>
        <dbReference type="EMBL" id="EHK76632.1"/>
    </source>
</evidence>
<dbReference type="Proteomes" id="UP000004038">
    <property type="component" value="Unassembled WGS sequence"/>
</dbReference>
<proteinExistence type="predicted"/>
<accession>H0G1Z4</accession>